<dbReference type="EMBL" id="WXEW01000001">
    <property type="protein sequence ID" value="NAS20444.1"/>
    <property type="molecule type" value="Genomic_DNA"/>
</dbReference>
<feature type="region of interest" description="Disordered" evidence="1">
    <location>
        <begin position="29"/>
        <end position="66"/>
    </location>
</feature>
<organism evidence="3 4">
    <name type="scientific">Herbidospora solisilvae</name>
    <dbReference type="NCBI Taxonomy" id="2696284"/>
    <lineage>
        <taxon>Bacteria</taxon>
        <taxon>Bacillati</taxon>
        <taxon>Actinomycetota</taxon>
        <taxon>Actinomycetes</taxon>
        <taxon>Streptosporangiales</taxon>
        <taxon>Streptosporangiaceae</taxon>
        <taxon>Herbidospora</taxon>
    </lineage>
</organism>
<dbReference type="AlphaFoldDB" id="A0A7C9J9I9"/>
<dbReference type="SUPFAM" id="SSF55486">
    <property type="entry name" value="Metalloproteases ('zincins'), catalytic domain"/>
    <property type="match status" value="1"/>
</dbReference>
<keyword evidence="4" id="KW-1185">Reference proteome</keyword>
<reference evidence="3 4" key="1">
    <citation type="submission" date="2020-01" db="EMBL/GenBank/DDBJ databases">
        <title>Herbidospora sp. NEAU-GS84 nov., a novel actinomycete isolated from soil.</title>
        <authorList>
            <person name="Han L."/>
        </authorList>
    </citation>
    <scope>NUCLEOTIDE SEQUENCE [LARGE SCALE GENOMIC DNA]</scope>
    <source>
        <strain evidence="3 4">NEAU-GS84</strain>
    </source>
</reference>
<accession>A0A7C9J9I9</accession>
<evidence type="ECO:0000259" key="2">
    <source>
        <dbReference type="Pfam" id="PF11350"/>
    </source>
</evidence>
<dbReference type="Proteomes" id="UP000479526">
    <property type="component" value="Unassembled WGS sequence"/>
</dbReference>
<feature type="compositionally biased region" description="Pro residues" evidence="1">
    <location>
        <begin position="46"/>
        <end position="58"/>
    </location>
</feature>
<dbReference type="InterPro" id="IPR022603">
    <property type="entry name" value="DUF3152"/>
</dbReference>
<comment type="caution">
    <text evidence="3">The sequence shown here is derived from an EMBL/GenBank/DDBJ whole genome shotgun (WGS) entry which is preliminary data.</text>
</comment>
<feature type="domain" description="DUF3152" evidence="2">
    <location>
        <begin position="60"/>
        <end position="222"/>
    </location>
</feature>
<evidence type="ECO:0000313" key="3">
    <source>
        <dbReference type="EMBL" id="NAS20444.1"/>
    </source>
</evidence>
<evidence type="ECO:0000313" key="4">
    <source>
        <dbReference type="Proteomes" id="UP000479526"/>
    </source>
</evidence>
<gene>
    <name evidence="3" type="ORF">GT755_01955</name>
</gene>
<dbReference type="Pfam" id="PF11350">
    <property type="entry name" value="DUF3152"/>
    <property type="match status" value="1"/>
</dbReference>
<proteinExistence type="predicted"/>
<name>A0A7C9J9I9_9ACTN</name>
<sequence>MFAAAGIAVVGAVTWGFALPSEEVPEPVAQVGTVPPPASPRATLPYIPPPAPTPPPSTPKKVKVPEKGSGKYRVAAGEAEPRAGRAQVIRYMVEVEKGLPFDVDEFATAVHEILNDPRGWGRFERVSNGSARLRVTLATPGTTNRECLPLRTFGQLSCWNGRRAVINARRWAYGADTYKDLELYRKYVISHEVGHGLGHGHRDCPGRGRAAPVMVQQTISLRGCKPNPWPNPGREP</sequence>
<evidence type="ECO:0000256" key="1">
    <source>
        <dbReference type="SAM" id="MobiDB-lite"/>
    </source>
</evidence>
<protein>
    <submittedName>
        <fullName evidence="3">DUF3152 domain-containing protein</fullName>
    </submittedName>
</protein>